<feature type="non-terminal residue" evidence="2">
    <location>
        <position position="108"/>
    </location>
</feature>
<dbReference type="Pfam" id="PF04127">
    <property type="entry name" value="DFP"/>
    <property type="match status" value="1"/>
</dbReference>
<dbReference type="Proteomes" id="UP001221924">
    <property type="component" value="Unassembled WGS sequence"/>
</dbReference>
<dbReference type="GO" id="GO:0003824">
    <property type="term" value="F:catalytic activity"/>
    <property type="evidence" value="ECO:0007669"/>
    <property type="project" value="UniProtKB-ARBA"/>
</dbReference>
<dbReference type="Gene3D" id="3.40.50.10300">
    <property type="entry name" value="CoaB-like"/>
    <property type="match status" value="1"/>
</dbReference>
<feature type="non-terminal residue" evidence="2">
    <location>
        <position position="1"/>
    </location>
</feature>
<dbReference type="AlphaFoldDB" id="A0AAW6MBW4"/>
<evidence type="ECO:0000259" key="1">
    <source>
        <dbReference type="Pfam" id="PF04127"/>
    </source>
</evidence>
<organism evidence="2 3">
    <name type="scientific">Bacteroides cellulosilyticus</name>
    <dbReference type="NCBI Taxonomy" id="246787"/>
    <lineage>
        <taxon>Bacteria</taxon>
        <taxon>Pseudomonadati</taxon>
        <taxon>Bacteroidota</taxon>
        <taxon>Bacteroidia</taxon>
        <taxon>Bacteroidales</taxon>
        <taxon>Bacteroidaceae</taxon>
        <taxon>Bacteroides</taxon>
    </lineage>
</organism>
<feature type="domain" description="DNA/pantothenate metabolism flavoprotein C-terminal" evidence="1">
    <location>
        <begin position="1"/>
        <end position="108"/>
    </location>
</feature>
<dbReference type="SUPFAM" id="SSF102645">
    <property type="entry name" value="CoaB-like"/>
    <property type="match status" value="1"/>
</dbReference>
<dbReference type="GO" id="GO:0015937">
    <property type="term" value="P:coenzyme A biosynthetic process"/>
    <property type="evidence" value="ECO:0007669"/>
    <property type="project" value="UniProtKB-ARBA"/>
</dbReference>
<name>A0AAW6MBW4_9BACE</name>
<dbReference type="InterPro" id="IPR007085">
    <property type="entry name" value="DNA/pantothenate-metab_flavo_C"/>
</dbReference>
<sequence>AIADECAARGAKVIMISGPVLQQLKFPVRWFPVESGDQMYYAACRFFAEADAASHSAAVADFTPEQVADAKIKREKEGDMTLRLKPTNDIAACLGQMKKERQVLVGFA</sequence>
<dbReference type="RefSeq" id="WP_275202903.1">
    <property type="nucleotide sequence ID" value="NZ_JARFID010000290.1"/>
</dbReference>
<protein>
    <submittedName>
        <fullName evidence="2">Phosphopantothenoylcysteine decarboxylase</fullName>
    </submittedName>
</protein>
<gene>
    <name evidence="2" type="ORF">PZH42_27465</name>
</gene>
<evidence type="ECO:0000313" key="2">
    <source>
        <dbReference type="EMBL" id="MDE8697798.1"/>
    </source>
</evidence>
<comment type="caution">
    <text evidence="2">The sequence shown here is derived from an EMBL/GenBank/DDBJ whole genome shotgun (WGS) entry which is preliminary data.</text>
</comment>
<dbReference type="EMBL" id="JARFID010000290">
    <property type="protein sequence ID" value="MDE8697798.1"/>
    <property type="molecule type" value="Genomic_DNA"/>
</dbReference>
<accession>A0AAW6MBW4</accession>
<reference evidence="2" key="1">
    <citation type="submission" date="2023-03" db="EMBL/GenBank/DDBJ databases">
        <title>DFI Biobank Strains.</title>
        <authorList>
            <person name="Mostad J."/>
            <person name="Paddock L."/>
            <person name="Medina S."/>
            <person name="Waligurski E."/>
            <person name="Barat B."/>
            <person name="Smith R."/>
            <person name="Burgo V."/>
            <person name="Metcalfe C."/>
            <person name="Woodson C."/>
            <person name="Sundararajan A."/>
            <person name="Ramaswamy R."/>
            <person name="Lin H."/>
            <person name="Pamer E.G."/>
        </authorList>
    </citation>
    <scope>NUCLEOTIDE SEQUENCE</scope>
    <source>
        <strain evidence="2">DFI.9.5</strain>
    </source>
</reference>
<proteinExistence type="predicted"/>
<dbReference type="InterPro" id="IPR035929">
    <property type="entry name" value="CoaB-like_sf"/>
</dbReference>
<evidence type="ECO:0000313" key="3">
    <source>
        <dbReference type="Proteomes" id="UP001221924"/>
    </source>
</evidence>